<sequence length="233" mass="25846">MVADTIKGLSDFGVSASILLIGVAESISELIEGHLSIERALVQIPMPRMTDAEIDQIFDKGMARLGMAIEDSAKAHMRNLSQGLPYIAHLLALNATKTAVFDNSPLVRRAHADEGILKSLDQWQESIKTAYYVAIKSQQPGNIYKQVLLACAIAEVDEMGYFTAAAVRAPVTAIAKRPLDIPNYARHLKEFSEEGRGPVITRIGTERKFRYRFVNPLMRPYVIMRGHAEKLIP</sequence>
<protein>
    <submittedName>
        <fullName evidence="1">Uncharacterized protein</fullName>
    </submittedName>
</protein>
<proteinExistence type="predicted"/>
<dbReference type="Proteomes" id="UP000050836">
    <property type="component" value="Unassembled WGS sequence"/>
</dbReference>
<evidence type="ECO:0000313" key="1">
    <source>
        <dbReference type="EMBL" id="KRG38837.1"/>
    </source>
</evidence>
<keyword evidence="2" id="KW-1185">Reference proteome</keyword>
<gene>
    <name evidence="1" type="ORF">ARC78_15290</name>
</gene>
<evidence type="ECO:0000313" key="2">
    <source>
        <dbReference type="Proteomes" id="UP000050836"/>
    </source>
</evidence>
<reference evidence="1 2" key="1">
    <citation type="submission" date="2015-10" db="EMBL/GenBank/DDBJ databases">
        <title>Genome sequencing and analysis of members of genus Stenotrophomonas.</title>
        <authorList>
            <person name="Patil P.P."/>
            <person name="Midha S."/>
            <person name="Patil P.B."/>
        </authorList>
    </citation>
    <scope>NUCLEOTIDE SEQUENCE [LARGE SCALE GENOMIC DNA]</scope>
    <source>
        <strain evidence="1 2">JCM 9942</strain>
    </source>
</reference>
<accession>A0A0R0A0Z4</accession>
<name>A0A0R0A0Z4_9GAMM</name>
<organism evidence="1 2">
    <name type="scientific">Stenotrophomonas pictorum JCM 9942</name>
    <dbReference type="NCBI Taxonomy" id="1236960"/>
    <lineage>
        <taxon>Bacteria</taxon>
        <taxon>Pseudomonadati</taxon>
        <taxon>Pseudomonadota</taxon>
        <taxon>Gammaproteobacteria</taxon>
        <taxon>Lysobacterales</taxon>
        <taxon>Lysobacteraceae</taxon>
        <taxon>Stenotrophomonas</taxon>
    </lineage>
</organism>
<dbReference type="AlphaFoldDB" id="A0A0R0A0Z4"/>
<comment type="caution">
    <text evidence="1">The sequence shown here is derived from an EMBL/GenBank/DDBJ whole genome shotgun (WGS) entry which is preliminary data.</text>
</comment>
<dbReference type="EMBL" id="LLXS01000051">
    <property type="protein sequence ID" value="KRG38837.1"/>
    <property type="molecule type" value="Genomic_DNA"/>
</dbReference>